<dbReference type="GO" id="GO:0004383">
    <property type="term" value="F:guanylate cyclase activity"/>
    <property type="evidence" value="ECO:0000318"/>
    <property type="project" value="GO_Central"/>
</dbReference>
<evidence type="ECO:0000259" key="8">
    <source>
        <dbReference type="PROSITE" id="PS50125"/>
    </source>
</evidence>
<keyword evidence="4" id="KW-1133">Transmembrane helix</keyword>
<reference evidence="9 10" key="2">
    <citation type="journal article" date="2008" name="Nature">
        <title>The Phaeodactylum genome reveals the evolutionary history of diatom genomes.</title>
        <authorList>
            <person name="Bowler C."/>
            <person name="Allen A.E."/>
            <person name="Badger J.H."/>
            <person name="Grimwood J."/>
            <person name="Jabbari K."/>
            <person name="Kuo A."/>
            <person name="Maheswari U."/>
            <person name="Martens C."/>
            <person name="Maumus F."/>
            <person name="Otillar R.P."/>
            <person name="Rayko E."/>
            <person name="Salamov A."/>
            <person name="Vandepoele K."/>
            <person name="Beszteri B."/>
            <person name="Gruber A."/>
            <person name="Heijde M."/>
            <person name="Katinka M."/>
            <person name="Mock T."/>
            <person name="Valentin K."/>
            <person name="Verret F."/>
            <person name="Berges J.A."/>
            <person name="Brownlee C."/>
            <person name="Cadoret J.P."/>
            <person name="Chiovitti A."/>
            <person name="Choi C.J."/>
            <person name="Coesel S."/>
            <person name="De Martino A."/>
            <person name="Detter J.C."/>
            <person name="Durkin C."/>
            <person name="Falciatore A."/>
            <person name="Fournet J."/>
            <person name="Haruta M."/>
            <person name="Huysman M.J."/>
            <person name="Jenkins B.D."/>
            <person name="Jiroutova K."/>
            <person name="Jorgensen R.E."/>
            <person name="Joubert Y."/>
            <person name="Kaplan A."/>
            <person name="Kroger N."/>
            <person name="Kroth P.G."/>
            <person name="La Roche J."/>
            <person name="Lindquist E."/>
            <person name="Lommer M."/>
            <person name="Martin-Jezequel V."/>
            <person name="Lopez P.J."/>
            <person name="Lucas S."/>
            <person name="Mangogna M."/>
            <person name="McGinnis K."/>
            <person name="Medlin L.K."/>
            <person name="Montsant A."/>
            <person name="Oudot-Le Secq M.P."/>
            <person name="Napoli C."/>
            <person name="Obornik M."/>
            <person name="Parker M.S."/>
            <person name="Petit J.L."/>
            <person name="Porcel B.M."/>
            <person name="Poulsen N."/>
            <person name="Robison M."/>
            <person name="Rychlewski L."/>
            <person name="Rynearson T.A."/>
            <person name="Schmutz J."/>
            <person name="Shapiro H."/>
            <person name="Siaut M."/>
            <person name="Stanley M."/>
            <person name="Sussman M.R."/>
            <person name="Taylor A.R."/>
            <person name="Vardi A."/>
            <person name="von Dassow P."/>
            <person name="Vyverman W."/>
            <person name="Willis A."/>
            <person name="Wyrwicz L.S."/>
            <person name="Rokhsar D.S."/>
            <person name="Weissenbach J."/>
            <person name="Armbrust E.V."/>
            <person name="Green B.R."/>
            <person name="Van de Peer Y."/>
            <person name="Grigoriev I.V."/>
        </authorList>
    </citation>
    <scope>NUCLEOTIDE SEQUENCE [LARGE SCALE GENOMIC DNA]</scope>
    <source>
        <strain evidence="9 10">CCMP1335</strain>
    </source>
</reference>
<organism evidence="9 10">
    <name type="scientific">Thalassiosira pseudonana</name>
    <name type="common">Marine diatom</name>
    <name type="synonym">Cyclotella nana</name>
    <dbReference type="NCBI Taxonomy" id="35128"/>
    <lineage>
        <taxon>Eukaryota</taxon>
        <taxon>Sar</taxon>
        <taxon>Stramenopiles</taxon>
        <taxon>Ochrophyta</taxon>
        <taxon>Bacillariophyta</taxon>
        <taxon>Coscinodiscophyceae</taxon>
        <taxon>Thalassiosirophycidae</taxon>
        <taxon>Thalassiosirales</taxon>
        <taxon>Thalassiosiraceae</taxon>
        <taxon>Thalassiosira</taxon>
    </lineage>
</organism>
<dbReference type="GO" id="GO:0005886">
    <property type="term" value="C:plasma membrane"/>
    <property type="evidence" value="ECO:0000318"/>
    <property type="project" value="GO_Central"/>
</dbReference>
<dbReference type="STRING" id="35128.B8LC51"/>
<dbReference type="GeneID" id="7444474"/>
<evidence type="ECO:0000256" key="3">
    <source>
        <dbReference type="ARBA" id="ARBA00022741"/>
    </source>
</evidence>
<evidence type="ECO:0000313" key="10">
    <source>
        <dbReference type="Proteomes" id="UP000001449"/>
    </source>
</evidence>
<dbReference type="GO" id="GO:0007168">
    <property type="term" value="P:receptor guanylyl cyclase signaling pathway"/>
    <property type="evidence" value="ECO:0000318"/>
    <property type="project" value="GO_Central"/>
</dbReference>
<sequence>MNDVCGLLSGSCLVQLLVGSALGSAFTHLFYCFGHIAPSQCTSDVNGRDDACEKSDSSTNRLVALMKIYLQEHNVKVKDDDLEPILKRISDSFSCKDECDAGDKVPHSCEETEKNQPPRDVNTTLRRSSSLGAITAVNDKGSPEGNHDDIDDDECNLVRGRRSSSLSLSLSGHFTKVDGMDRSSRDNLIALSKQRMREASNAHEHDSYDTSPDKELRIEVVSEESWFADDADVMQAKEFDERVLSNIDTLEESRLLLRRTRAVAMLAARLMAAPDEAACYEVVSRLLVPLFKVDRCSYVLLKDAEHMVVKQVTVNRKEHAVHLGMNEGFKGVVKKLKGTAVGVCAKTLKQHFSPRIKDSKFETQKQIHAMGLNTILATPILVDGNKFVGCIMICMRQEDAFKEYDRILISDVAAALGANIYAKRMRHSAELSNKISREMLHSMIPEKVIVKIQCFWDEDSKEYQSRRSGNDSSKRGSIRLSTLDESINEDVDSPEKPPLVDVANKVSLLNEINRRESEREDAGVVLDTSAMELNSTSQALYAENIDEVCIIFTDIVGFSRISLDLKPLQIMDLLQDLFSRFDSLCDVHGVMKLETIGDGYICTAGLFDEDLKNTEKAKRALAMASDMVKEARQVRIPGSDCFVEIRVGMHIGAVTCGVLGQRLPKLTVFGSSVNLAARMEQTSLPSRIRVTEDVYKLVSDDEEDFAGEYKVITVKNMGEVGTWLLDPR</sequence>
<feature type="domain" description="Guanylate cyclase" evidence="8">
    <location>
        <begin position="549"/>
        <end position="680"/>
    </location>
</feature>
<keyword evidence="2" id="KW-0812">Transmembrane</keyword>
<dbReference type="AlphaFoldDB" id="B8LC51"/>
<dbReference type="CDD" id="cd07302">
    <property type="entry name" value="CHD"/>
    <property type="match status" value="1"/>
</dbReference>
<dbReference type="InParanoid" id="B8LC51"/>
<evidence type="ECO:0000256" key="7">
    <source>
        <dbReference type="SAM" id="MobiDB-lite"/>
    </source>
</evidence>
<dbReference type="RefSeq" id="XP_002296461.1">
    <property type="nucleotide sequence ID" value="XM_002296425.1"/>
</dbReference>
<evidence type="ECO:0000256" key="2">
    <source>
        <dbReference type="ARBA" id="ARBA00022692"/>
    </source>
</evidence>
<dbReference type="PANTHER" id="PTHR11920:SF335">
    <property type="entry name" value="GUANYLATE CYCLASE"/>
    <property type="match status" value="1"/>
</dbReference>
<feature type="compositionally biased region" description="Basic and acidic residues" evidence="7">
    <location>
        <begin position="104"/>
        <end position="117"/>
    </location>
</feature>
<dbReference type="InterPro" id="IPR001054">
    <property type="entry name" value="A/G_cyclase"/>
</dbReference>
<dbReference type="eggNOG" id="KOG1023">
    <property type="taxonomic scope" value="Eukaryota"/>
</dbReference>
<comment type="subcellular location">
    <subcellularLocation>
        <location evidence="1">Membrane</location>
    </subcellularLocation>
</comment>
<dbReference type="InterPro" id="IPR003018">
    <property type="entry name" value="GAF"/>
</dbReference>
<dbReference type="GO" id="GO:0006182">
    <property type="term" value="P:cGMP biosynthetic process"/>
    <property type="evidence" value="ECO:0000318"/>
    <property type="project" value="GO_Central"/>
</dbReference>
<name>B8LC51_THAPS</name>
<dbReference type="SUPFAM" id="SSF55781">
    <property type="entry name" value="GAF domain-like"/>
    <property type="match status" value="1"/>
</dbReference>
<keyword evidence="6" id="KW-0456">Lyase</keyword>
<dbReference type="InterPro" id="IPR029016">
    <property type="entry name" value="GAF-like_dom_sf"/>
</dbReference>
<dbReference type="PANTHER" id="PTHR11920">
    <property type="entry name" value="GUANYLYL CYCLASE"/>
    <property type="match status" value="1"/>
</dbReference>
<dbReference type="EMBL" id="DS999415">
    <property type="protein sequence ID" value="EED87157.1"/>
    <property type="molecule type" value="Genomic_DNA"/>
</dbReference>
<dbReference type="HOGENOM" id="CLU_022979_0_0_1"/>
<dbReference type="GO" id="GO:0035556">
    <property type="term" value="P:intracellular signal transduction"/>
    <property type="evidence" value="ECO:0007669"/>
    <property type="project" value="InterPro"/>
</dbReference>
<dbReference type="GO" id="GO:0001653">
    <property type="term" value="F:peptide receptor activity"/>
    <property type="evidence" value="ECO:0000318"/>
    <property type="project" value="GO_Central"/>
</dbReference>
<dbReference type="PROSITE" id="PS50125">
    <property type="entry name" value="GUANYLATE_CYCLASE_2"/>
    <property type="match status" value="1"/>
</dbReference>
<dbReference type="Gene3D" id="3.30.70.1230">
    <property type="entry name" value="Nucleotide cyclase"/>
    <property type="match status" value="1"/>
</dbReference>
<feature type="compositionally biased region" description="Polar residues" evidence="7">
    <location>
        <begin position="121"/>
        <end position="132"/>
    </location>
</feature>
<dbReference type="PaxDb" id="35128-Thaps8820"/>
<keyword evidence="5" id="KW-0472">Membrane</keyword>
<gene>
    <name evidence="9" type="ORF">THAPSDRAFT_8820</name>
</gene>
<dbReference type="Pfam" id="PF00211">
    <property type="entry name" value="Guanylate_cyc"/>
    <property type="match status" value="1"/>
</dbReference>
<accession>B8LC51</accession>
<dbReference type="SMART" id="SM00044">
    <property type="entry name" value="CYCc"/>
    <property type="match status" value="1"/>
</dbReference>
<keyword evidence="3" id="KW-0547">Nucleotide-binding</keyword>
<evidence type="ECO:0000313" key="9">
    <source>
        <dbReference type="EMBL" id="EED87157.1"/>
    </source>
</evidence>
<dbReference type="InterPro" id="IPR029787">
    <property type="entry name" value="Nucleotide_cyclase"/>
</dbReference>
<dbReference type="InterPro" id="IPR050401">
    <property type="entry name" value="Cyclic_nucleotide_synthase"/>
</dbReference>
<feature type="region of interest" description="Disordered" evidence="7">
    <location>
        <begin position="104"/>
        <end position="151"/>
    </location>
</feature>
<evidence type="ECO:0000256" key="6">
    <source>
        <dbReference type="ARBA" id="ARBA00023239"/>
    </source>
</evidence>
<dbReference type="KEGG" id="tps:THAPSDRAFT_8820"/>
<reference evidence="9 10" key="1">
    <citation type="journal article" date="2004" name="Science">
        <title>The genome of the diatom Thalassiosira pseudonana: ecology, evolution, and metabolism.</title>
        <authorList>
            <person name="Armbrust E.V."/>
            <person name="Berges J.A."/>
            <person name="Bowler C."/>
            <person name="Green B.R."/>
            <person name="Martinez D."/>
            <person name="Putnam N.H."/>
            <person name="Zhou S."/>
            <person name="Allen A.E."/>
            <person name="Apt K.E."/>
            <person name="Bechner M."/>
            <person name="Brzezinski M.A."/>
            <person name="Chaal B.K."/>
            <person name="Chiovitti A."/>
            <person name="Davis A.K."/>
            <person name="Demarest M.S."/>
            <person name="Detter J.C."/>
            <person name="Glavina T."/>
            <person name="Goodstein D."/>
            <person name="Hadi M.Z."/>
            <person name="Hellsten U."/>
            <person name="Hildebrand M."/>
            <person name="Jenkins B.D."/>
            <person name="Jurka J."/>
            <person name="Kapitonov V.V."/>
            <person name="Kroger N."/>
            <person name="Lau W.W."/>
            <person name="Lane T.W."/>
            <person name="Larimer F.W."/>
            <person name="Lippmeier J.C."/>
            <person name="Lucas S."/>
            <person name="Medina M."/>
            <person name="Montsant A."/>
            <person name="Obornik M."/>
            <person name="Parker M.S."/>
            <person name="Palenik B."/>
            <person name="Pazour G.J."/>
            <person name="Richardson P.M."/>
            <person name="Rynearson T.A."/>
            <person name="Saito M.A."/>
            <person name="Schwartz D.C."/>
            <person name="Thamatrakoln K."/>
            <person name="Valentin K."/>
            <person name="Vardi A."/>
            <person name="Wilkerson F.P."/>
            <person name="Rokhsar D.S."/>
        </authorList>
    </citation>
    <scope>NUCLEOTIDE SEQUENCE [LARGE SCALE GENOMIC DNA]</scope>
    <source>
        <strain evidence="9 10">CCMP1335</strain>
    </source>
</reference>
<dbReference type="Pfam" id="PF01590">
    <property type="entry name" value="GAF"/>
    <property type="match status" value="1"/>
</dbReference>
<dbReference type="SUPFAM" id="SSF55073">
    <property type="entry name" value="Nucleotide cyclase"/>
    <property type="match status" value="1"/>
</dbReference>
<protein>
    <recommendedName>
        <fullName evidence="8">Guanylate cyclase domain-containing protein</fullName>
    </recommendedName>
</protein>
<dbReference type="Gene3D" id="3.30.450.40">
    <property type="match status" value="1"/>
</dbReference>
<evidence type="ECO:0000256" key="5">
    <source>
        <dbReference type="ARBA" id="ARBA00023136"/>
    </source>
</evidence>
<proteinExistence type="predicted"/>
<dbReference type="GO" id="GO:0000166">
    <property type="term" value="F:nucleotide binding"/>
    <property type="evidence" value="ECO:0007669"/>
    <property type="project" value="UniProtKB-KW"/>
</dbReference>
<dbReference type="Proteomes" id="UP000001449">
    <property type="component" value="Chromosome 11"/>
</dbReference>
<keyword evidence="10" id="KW-1185">Reference proteome</keyword>
<evidence type="ECO:0000256" key="4">
    <source>
        <dbReference type="ARBA" id="ARBA00022989"/>
    </source>
</evidence>
<evidence type="ECO:0000256" key="1">
    <source>
        <dbReference type="ARBA" id="ARBA00004370"/>
    </source>
</evidence>